<dbReference type="GO" id="GO:0005829">
    <property type="term" value="C:cytosol"/>
    <property type="evidence" value="ECO:0007669"/>
    <property type="project" value="TreeGrafter"/>
</dbReference>
<evidence type="ECO:0000259" key="14">
    <source>
        <dbReference type="PROSITE" id="PS50053"/>
    </source>
</evidence>
<keyword evidence="8 13" id="KW-0378">Hydrolase</keyword>
<evidence type="ECO:0000256" key="2">
    <source>
        <dbReference type="ARBA" id="ARBA00004123"/>
    </source>
</evidence>
<evidence type="ECO:0000256" key="10">
    <source>
        <dbReference type="ARBA" id="ARBA00022833"/>
    </source>
</evidence>
<keyword evidence="5" id="KW-0479">Metal-binding</keyword>
<accession>A0A6B2KXB1</accession>
<evidence type="ECO:0000256" key="9">
    <source>
        <dbReference type="ARBA" id="ARBA00022807"/>
    </source>
</evidence>
<dbReference type="InterPro" id="IPR028889">
    <property type="entry name" value="USP"/>
</dbReference>
<dbReference type="PROSITE" id="PS50053">
    <property type="entry name" value="UBIQUITIN_2"/>
    <property type="match status" value="1"/>
</dbReference>
<dbReference type="SUPFAM" id="SSF143791">
    <property type="entry name" value="DUSP-like"/>
    <property type="match status" value="2"/>
</dbReference>
<keyword evidence="7 13" id="KW-0833">Ubl conjugation pathway</keyword>
<dbReference type="PANTHER" id="PTHR24006">
    <property type="entry name" value="UBIQUITIN CARBOXYL-TERMINAL HYDROLASE"/>
    <property type="match status" value="1"/>
</dbReference>
<dbReference type="InterPro" id="IPR050164">
    <property type="entry name" value="Peptidase_C19"/>
</dbReference>
<keyword evidence="4 13" id="KW-0645">Protease</keyword>
<keyword evidence="6 12" id="KW-0863">Zinc-finger</keyword>
<evidence type="ECO:0000259" key="15">
    <source>
        <dbReference type="PROSITE" id="PS50199"/>
    </source>
</evidence>
<dbReference type="SUPFAM" id="SSF54001">
    <property type="entry name" value="Cysteine proteinases"/>
    <property type="match status" value="1"/>
</dbReference>
<keyword evidence="10" id="KW-0862">Zinc</keyword>
<feature type="domain" description="RanBP2-type" evidence="15">
    <location>
        <begin position="914"/>
        <end position="942"/>
    </location>
</feature>
<dbReference type="InterPro" id="IPR000626">
    <property type="entry name" value="Ubiquitin-like_dom"/>
</dbReference>
<dbReference type="PROSITE" id="PS50199">
    <property type="entry name" value="ZF_RANBP2_2"/>
    <property type="match status" value="1"/>
</dbReference>
<dbReference type="GO" id="GO:0006508">
    <property type="term" value="P:proteolysis"/>
    <property type="evidence" value="ECO:0007669"/>
    <property type="project" value="UniProtKB-KW"/>
</dbReference>
<keyword evidence="11" id="KW-0539">Nucleus</keyword>
<dbReference type="GO" id="GO:0004843">
    <property type="term" value="F:cysteine-type deubiquitinase activity"/>
    <property type="evidence" value="ECO:0007669"/>
    <property type="project" value="UniProtKB-UniRule"/>
</dbReference>
<dbReference type="EC" id="3.4.19.12" evidence="13"/>
<evidence type="ECO:0000259" key="16">
    <source>
        <dbReference type="PROSITE" id="PS50235"/>
    </source>
</evidence>
<dbReference type="PANTHER" id="PTHR24006:SF722">
    <property type="entry name" value="UBIQUITIN CARBOXYL-TERMINAL HYDROLASE 48"/>
    <property type="match status" value="1"/>
</dbReference>
<keyword evidence="9 13" id="KW-0788">Thiol protease</keyword>
<dbReference type="InterPro" id="IPR029071">
    <property type="entry name" value="Ubiquitin-like_domsf"/>
</dbReference>
<dbReference type="PROSITE" id="PS51283">
    <property type="entry name" value="DUSP"/>
    <property type="match status" value="2"/>
</dbReference>
<evidence type="ECO:0000256" key="7">
    <source>
        <dbReference type="ARBA" id="ARBA00022786"/>
    </source>
</evidence>
<dbReference type="InterPro" id="IPR006615">
    <property type="entry name" value="Pept_C19_DUSP"/>
</dbReference>
<feature type="domain" description="Ubiquitin-like" evidence="14">
    <location>
        <begin position="780"/>
        <end position="845"/>
    </location>
</feature>
<evidence type="ECO:0000256" key="6">
    <source>
        <dbReference type="ARBA" id="ARBA00022771"/>
    </source>
</evidence>
<evidence type="ECO:0000256" key="12">
    <source>
        <dbReference type="PROSITE-ProRule" id="PRU00322"/>
    </source>
</evidence>
<feature type="domain" description="DUSP" evidence="17">
    <location>
        <begin position="391"/>
        <end position="486"/>
    </location>
</feature>
<organism evidence="18">
    <name type="scientific">Arcella intermedia</name>
    <dbReference type="NCBI Taxonomy" id="1963864"/>
    <lineage>
        <taxon>Eukaryota</taxon>
        <taxon>Amoebozoa</taxon>
        <taxon>Tubulinea</taxon>
        <taxon>Elardia</taxon>
        <taxon>Arcellinida</taxon>
        <taxon>Sphaerothecina</taxon>
        <taxon>Arcellidae</taxon>
        <taxon>Arcella</taxon>
    </lineage>
</organism>
<dbReference type="Gene3D" id="3.10.20.90">
    <property type="entry name" value="Phosphatidylinositol 3-kinase Catalytic Subunit, Chain A, domain 1"/>
    <property type="match status" value="1"/>
</dbReference>
<dbReference type="SMART" id="SM00213">
    <property type="entry name" value="UBQ"/>
    <property type="match status" value="1"/>
</dbReference>
<evidence type="ECO:0000256" key="13">
    <source>
        <dbReference type="RuleBase" id="RU366025"/>
    </source>
</evidence>
<evidence type="ECO:0000256" key="4">
    <source>
        <dbReference type="ARBA" id="ARBA00022670"/>
    </source>
</evidence>
<comment type="similarity">
    <text evidence="3 13">Belongs to the peptidase C19 family.</text>
</comment>
<evidence type="ECO:0000256" key="3">
    <source>
        <dbReference type="ARBA" id="ARBA00009085"/>
    </source>
</evidence>
<dbReference type="GO" id="GO:0005634">
    <property type="term" value="C:nucleus"/>
    <property type="evidence" value="ECO:0007669"/>
    <property type="project" value="UniProtKB-SubCell"/>
</dbReference>
<feature type="domain" description="DUSP" evidence="17">
    <location>
        <begin position="614"/>
        <end position="714"/>
    </location>
</feature>
<dbReference type="Gene3D" id="3.90.70.10">
    <property type="entry name" value="Cysteine proteinases"/>
    <property type="match status" value="1"/>
</dbReference>
<dbReference type="SUPFAM" id="SSF54236">
    <property type="entry name" value="Ubiquitin-like"/>
    <property type="match status" value="1"/>
</dbReference>
<dbReference type="InterPro" id="IPR044743">
    <property type="entry name" value="Ubl_USP48"/>
</dbReference>
<dbReference type="EMBL" id="GIBP01000328">
    <property type="protein sequence ID" value="NDV29297.1"/>
    <property type="molecule type" value="Transcribed_RNA"/>
</dbReference>
<dbReference type="CDD" id="cd01795">
    <property type="entry name" value="Ubl_USP48"/>
    <property type="match status" value="1"/>
</dbReference>
<evidence type="ECO:0000256" key="5">
    <source>
        <dbReference type="ARBA" id="ARBA00022723"/>
    </source>
</evidence>
<dbReference type="PROSITE" id="PS00973">
    <property type="entry name" value="USP_2"/>
    <property type="match status" value="1"/>
</dbReference>
<evidence type="ECO:0000313" key="18">
    <source>
        <dbReference type="EMBL" id="NDV29297.1"/>
    </source>
</evidence>
<dbReference type="GO" id="GO:0004197">
    <property type="term" value="F:cysteine-type endopeptidase activity"/>
    <property type="evidence" value="ECO:0007669"/>
    <property type="project" value="InterPro"/>
</dbReference>
<evidence type="ECO:0000259" key="17">
    <source>
        <dbReference type="PROSITE" id="PS51283"/>
    </source>
</evidence>
<dbReference type="GO" id="GO:0016579">
    <property type="term" value="P:protein deubiquitination"/>
    <property type="evidence" value="ECO:0007669"/>
    <property type="project" value="InterPro"/>
</dbReference>
<reference evidence="18" key="1">
    <citation type="journal article" date="2020" name="J. Eukaryot. Microbiol.">
        <title>De novo Sequencing, Assembly and Annotation of the Transcriptome for the Free-Living Testate Amoeba Arcella intermedia.</title>
        <authorList>
            <person name="Ribeiro G.M."/>
            <person name="Porfirio-Sousa A.L."/>
            <person name="Maurer-Alcala X.X."/>
            <person name="Katz L.A."/>
            <person name="Lahr D.J.G."/>
        </authorList>
    </citation>
    <scope>NUCLEOTIDE SEQUENCE</scope>
</reference>
<dbReference type="GO" id="GO:0008270">
    <property type="term" value="F:zinc ion binding"/>
    <property type="evidence" value="ECO:0007669"/>
    <property type="project" value="UniProtKB-KW"/>
</dbReference>
<dbReference type="Gene3D" id="3.30.2230.10">
    <property type="entry name" value="DUSP-like"/>
    <property type="match status" value="2"/>
</dbReference>
<dbReference type="PROSITE" id="PS50235">
    <property type="entry name" value="USP_3"/>
    <property type="match status" value="1"/>
</dbReference>
<evidence type="ECO:0000256" key="8">
    <source>
        <dbReference type="ARBA" id="ARBA00022801"/>
    </source>
</evidence>
<dbReference type="AlphaFoldDB" id="A0A6B2KXB1"/>
<dbReference type="PROSITE" id="PS00972">
    <property type="entry name" value="USP_1"/>
    <property type="match status" value="1"/>
</dbReference>
<dbReference type="InterPro" id="IPR001394">
    <property type="entry name" value="Peptidase_C19_UCH"/>
</dbReference>
<dbReference type="PROSITE" id="PS01358">
    <property type="entry name" value="ZF_RANBP2_1"/>
    <property type="match status" value="1"/>
</dbReference>
<comment type="catalytic activity">
    <reaction evidence="1 13">
        <text>Thiol-dependent hydrolysis of ester, thioester, amide, peptide and isopeptide bonds formed by the C-terminal Gly of ubiquitin (a 76-residue protein attached to proteins as an intracellular targeting signal).</text>
        <dbReference type="EC" id="3.4.19.12"/>
    </reaction>
</comment>
<dbReference type="InterPro" id="IPR001876">
    <property type="entry name" value="Znf_RanBP2"/>
</dbReference>
<dbReference type="Pfam" id="PF06337">
    <property type="entry name" value="DUSP"/>
    <property type="match status" value="2"/>
</dbReference>
<dbReference type="InterPro" id="IPR035927">
    <property type="entry name" value="DUSP-like_sf"/>
</dbReference>
<dbReference type="InterPro" id="IPR038765">
    <property type="entry name" value="Papain-like_cys_pep_sf"/>
</dbReference>
<name>A0A6B2KXB1_9EUKA</name>
<dbReference type="SMART" id="SM00695">
    <property type="entry name" value="DUSP"/>
    <property type="match status" value="2"/>
</dbReference>
<evidence type="ECO:0000256" key="11">
    <source>
        <dbReference type="ARBA" id="ARBA00023242"/>
    </source>
</evidence>
<dbReference type="InterPro" id="IPR018200">
    <property type="entry name" value="USP_CS"/>
</dbReference>
<comment type="subcellular location">
    <subcellularLocation>
        <location evidence="2">Nucleus</location>
    </subcellularLocation>
</comment>
<evidence type="ECO:0000256" key="1">
    <source>
        <dbReference type="ARBA" id="ARBA00000707"/>
    </source>
</evidence>
<dbReference type="Pfam" id="PF00240">
    <property type="entry name" value="ubiquitin"/>
    <property type="match status" value="1"/>
</dbReference>
<sequence length="942" mass="108644">MYALGENAGPVWGAENVIKKHLGPDPNLQLRKFANCAGLQNLGATCYMNSLIQCLYMNPNFRKGIYSWTNNEQNLEKSVCFQLQLLFGFLQCGKKKFYSPDKLTELLNIKTCIQQDAQEFCSLFLSYLEERMKKSQDPFVSRFIKEEFCGEYVDIVTCKKCNSSSERKSTFYEMVLHVQNQKTLKKSFETYLEIENLTDENRYDCEKCKSLEEASKKTALISLPPVINIQLLRFIFDKKTSQKKKLTDPIEFPMELDMNPYIDHESFSNPQPPEYFKYQLSAVLLHLGPSAHGGHYVVHLRDPSYNVWFKFDDQEVKQLELTEVGLEGIKKESAKSNPGVISSTNAYMLIYTRVGHLSHFDTEPPDSVRSIVELENTQLQKEIDTFNMKFKEEKDRLAEIKKMYDELFFEIAVKPEQRECNWISTQWLRKWISGVEKPIDNSPITCRHGGLDPMKRNQAKRIQPSAWNTLFSKYQGGPPLNQNSGCRECLVTMCLDKLSDTAKEKKKTEMIRESRKTPDSNNYFYVARAWIDQFREKRSNLPENANGRLVCAHEDIKINYANQCDKISPIVWEYILEDYPSSTEIPKGTKPCQVCEAEAAEIRKKNIEEEEVKSTIRYQFANLNKTVKFDIANTHAGRHYLISKDWYESWKQYLDKKNELPPDNLDNSIFISEGFLCYDPSEEHVFAFISAEDWVALKHIYGETNDIYVDKKIEKVLLENNSHKKGHGTVHKDVPRLEYFPGISALEIEKRRFQEGERRKNFENEVVYVVTIDNKARRSMRIALKGAAQITTSATTTLEFFKLQICEEIYVPPLLQKLYFNDGVLEDLSKTLQEYGISAGDSVKLEILSEDEVSNVDVFESYQTARSNPEEGFKGSHLQGSPTNEATSEEWTCLACSFSHNTNDTKICCSCGHDSDYWACKKCTFLNPNTSSTCNICESTKT</sequence>
<protein>
    <recommendedName>
        <fullName evidence="13">Ubiquitin carboxyl-terminal hydrolase</fullName>
        <ecNumber evidence="13">3.4.19.12</ecNumber>
    </recommendedName>
</protein>
<dbReference type="SMART" id="SM00547">
    <property type="entry name" value="ZnF_RBZ"/>
    <property type="match status" value="2"/>
</dbReference>
<feature type="domain" description="USP" evidence="16">
    <location>
        <begin position="37"/>
        <end position="354"/>
    </location>
</feature>
<dbReference type="Pfam" id="PF00443">
    <property type="entry name" value="UCH"/>
    <property type="match status" value="1"/>
</dbReference>
<proteinExistence type="inferred from homology"/>